<evidence type="ECO:0000256" key="2">
    <source>
        <dbReference type="ARBA" id="ARBA00022473"/>
    </source>
</evidence>
<dbReference type="SMART" id="SM00442">
    <property type="entry name" value="FGF"/>
    <property type="match status" value="1"/>
</dbReference>
<dbReference type="RefSeq" id="XP_007900177.1">
    <property type="nucleotide sequence ID" value="XM_007901986.2"/>
</dbReference>
<reference evidence="14" key="2">
    <citation type="journal article" date="2007" name="PLoS Biol.">
        <title>Survey sequencing and comparative analysis of the elephant shark (Callorhinchus milii) genome.</title>
        <authorList>
            <person name="Venkatesh B."/>
            <person name="Kirkness E.F."/>
            <person name="Loh Y.H."/>
            <person name="Halpern A.L."/>
            <person name="Lee A.P."/>
            <person name="Johnson J."/>
            <person name="Dandona N."/>
            <person name="Viswanathan L.D."/>
            <person name="Tay A."/>
            <person name="Venter J.C."/>
            <person name="Strausberg R.L."/>
            <person name="Brenner S."/>
        </authorList>
    </citation>
    <scope>NUCLEOTIDE SEQUENCE [LARGE SCALE GENOMIC DNA]</scope>
</reference>
<dbReference type="SUPFAM" id="SSF50353">
    <property type="entry name" value="Cytokine"/>
    <property type="match status" value="1"/>
</dbReference>
<dbReference type="RefSeq" id="XP_007900178.1">
    <property type="nucleotide sequence ID" value="XM_007901987.2"/>
</dbReference>
<evidence type="ECO:0000256" key="10">
    <source>
        <dbReference type="RuleBase" id="RU049442"/>
    </source>
</evidence>
<dbReference type="GO" id="GO:0005829">
    <property type="term" value="C:cytosol"/>
    <property type="evidence" value="ECO:0007669"/>
    <property type="project" value="UniProtKB-SubCell"/>
</dbReference>
<keyword evidence="11" id="KW-0963">Cytoplasm</keyword>
<dbReference type="InterPro" id="IPR002209">
    <property type="entry name" value="Fibroblast_GF_fam"/>
</dbReference>
<dbReference type="GO" id="GO:0005576">
    <property type="term" value="C:extracellular region"/>
    <property type="evidence" value="ECO:0007669"/>
    <property type="project" value="UniProtKB-SubCell"/>
</dbReference>
<dbReference type="InterPro" id="IPR008996">
    <property type="entry name" value="IL1/FGF"/>
</dbReference>
<gene>
    <name evidence="13" type="primary">fgf1</name>
</gene>
<dbReference type="GO" id="GO:0001525">
    <property type="term" value="P:angiogenesis"/>
    <property type="evidence" value="ECO:0007669"/>
    <property type="project" value="UniProtKB-KW"/>
</dbReference>
<dbReference type="KEGG" id="cmk:103184127"/>
<keyword evidence="6 11" id="KW-0221">Differentiation</keyword>
<reference evidence="14" key="4">
    <citation type="journal article" date="2014" name="Nature">
        <title>Elephant shark genome provides unique insights into gnathostome evolution.</title>
        <authorList>
            <consortium name="International Elephant Shark Genome Sequencing Consortium"/>
            <person name="Venkatesh B."/>
            <person name="Lee A.P."/>
            <person name="Ravi V."/>
            <person name="Maurya A.K."/>
            <person name="Lian M.M."/>
            <person name="Swann J.B."/>
            <person name="Ohta Y."/>
            <person name="Flajnik M.F."/>
            <person name="Sutoh Y."/>
            <person name="Kasahara M."/>
            <person name="Hoon S."/>
            <person name="Gangu V."/>
            <person name="Roy S.W."/>
            <person name="Irimia M."/>
            <person name="Korzh V."/>
            <person name="Kondrychyn I."/>
            <person name="Lim Z.W."/>
            <person name="Tay B.H."/>
            <person name="Tohari S."/>
            <person name="Kong K.W."/>
            <person name="Ho S."/>
            <person name="Lorente-Galdos B."/>
            <person name="Quilez J."/>
            <person name="Marques-Bonet T."/>
            <person name="Raney B.J."/>
            <person name="Ingham P.W."/>
            <person name="Tay A."/>
            <person name="Hillier L.W."/>
            <person name="Minx P."/>
            <person name="Boehm T."/>
            <person name="Wilson R.K."/>
            <person name="Brenner S."/>
            <person name="Warren W.C."/>
        </authorList>
    </citation>
    <scope>NUCLEOTIDE SEQUENCE [LARGE SCALE GENOMIC DNA]</scope>
</reference>
<evidence type="ECO:0000256" key="1">
    <source>
        <dbReference type="ARBA" id="ARBA00007936"/>
    </source>
</evidence>
<dbReference type="CDD" id="cd23314">
    <property type="entry name" value="beta-trefoil_FGF2"/>
    <property type="match status" value="1"/>
</dbReference>
<dbReference type="RefSeq" id="XP_042195767.1">
    <property type="nucleotide sequence ID" value="XM_042339833.1"/>
</dbReference>
<evidence type="ECO:0000256" key="3">
    <source>
        <dbReference type="ARBA" id="ARBA00022525"/>
    </source>
</evidence>
<keyword evidence="3 11" id="KW-0964">Secreted</keyword>
<comment type="function">
    <text evidence="11">Plays an important role in the regulation of cell survival, cell division, angiogenesis, cell differentiation and cell migration. Functions as potent mitogen in vitro. Acts as a ligand for FGFR1 and integrins. Binds to FGFR1 in the presence of heparin leading to FGFR1 dimerization and activation via sequential autophosphorylation on tyrosine residues which act as docking sites for interacting proteins, leading to the activation of several signaling cascades. Binds to integrins. Its binding to integrins and subsequent ternary complex formation with integrins and FGFR1 are essential for FGF1 signaling.</text>
</comment>
<dbReference type="PRINTS" id="PR00263">
    <property type="entry name" value="HBGFFGF"/>
</dbReference>
<dbReference type="EMBL" id="JX053249">
    <property type="protein sequence ID" value="AFK11477.1"/>
    <property type="molecule type" value="mRNA"/>
</dbReference>
<keyword evidence="7 11" id="KW-0339">Growth factor</keyword>
<dbReference type="GO" id="GO:0005634">
    <property type="term" value="C:nucleus"/>
    <property type="evidence" value="ECO:0007669"/>
    <property type="project" value="UniProtKB-SubCell"/>
</dbReference>
<keyword evidence="4 11" id="KW-0037">Angiogenesis</keyword>
<dbReference type="Pfam" id="PF00167">
    <property type="entry name" value="FGF"/>
    <property type="match status" value="1"/>
</dbReference>
<dbReference type="OMA" id="KSWFVGL"/>
<organism evidence="12">
    <name type="scientific">Callorhinchus milii</name>
    <name type="common">Ghost shark</name>
    <dbReference type="NCBI Taxonomy" id="7868"/>
    <lineage>
        <taxon>Eukaryota</taxon>
        <taxon>Metazoa</taxon>
        <taxon>Chordata</taxon>
        <taxon>Craniata</taxon>
        <taxon>Vertebrata</taxon>
        <taxon>Chondrichthyes</taxon>
        <taxon>Holocephali</taxon>
        <taxon>Chimaeriformes</taxon>
        <taxon>Callorhinchidae</taxon>
        <taxon>Callorhinchus</taxon>
    </lineage>
</organism>
<reference evidence="13" key="5">
    <citation type="submission" date="2025-05" db="UniProtKB">
        <authorList>
            <consortium name="Ensembl"/>
        </authorList>
    </citation>
    <scope>IDENTIFICATION</scope>
</reference>
<dbReference type="Ensembl" id="ENSCMIT00000000549.1">
    <property type="protein sequence ID" value="ENSCMIP00000000508.1"/>
    <property type="gene ID" value="ENSCMIG00000000315.1"/>
</dbReference>
<dbReference type="STRING" id="7868.ENSCMIP00000000508"/>
<evidence type="ECO:0000313" key="12">
    <source>
        <dbReference type="EMBL" id="AFK11477.1"/>
    </source>
</evidence>
<dbReference type="GO" id="GO:0008083">
    <property type="term" value="F:growth factor activity"/>
    <property type="evidence" value="ECO:0007669"/>
    <property type="project" value="UniProtKB-KW"/>
</dbReference>
<dbReference type="GO" id="GO:0030154">
    <property type="term" value="P:cell differentiation"/>
    <property type="evidence" value="ECO:0007669"/>
    <property type="project" value="UniProtKB-KW"/>
</dbReference>
<reference evidence="14" key="1">
    <citation type="journal article" date="2006" name="Science">
        <title>Ancient noncoding elements conserved in the human genome.</title>
        <authorList>
            <person name="Venkatesh B."/>
            <person name="Kirkness E.F."/>
            <person name="Loh Y.H."/>
            <person name="Halpern A.L."/>
            <person name="Lee A.P."/>
            <person name="Johnson J."/>
            <person name="Dandona N."/>
            <person name="Viswanathan L.D."/>
            <person name="Tay A."/>
            <person name="Venter J.C."/>
            <person name="Strausberg R.L."/>
            <person name="Brenner S."/>
        </authorList>
    </citation>
    <scope>NUCLEOTIDE SEQUENCE [LARGE SCALE GENOMIC DNA]</scope>
</reference>
<dbReference type="OrthoDB" id="5987799at2759"/>
<dbReference type="GO" id="GO:0008201">
    <property type="term" value="F:heparin binding"/>
    <property type="evidence" value="ECO:0007669"/>
    <property type="project" value="UniProtKB-KW"/>
</dbReference>
<evidence type="ECO:0000256" key="7">
    <source>
        <dbReference type="ARBA" id="ARBA00023030"/>
    </source>
</evidence>
<dbReference type="PANTHER" id="PTHR11486">
    <property type="entry name" value="FIBROBLAST GROWTH FACTOR"/>
    <property type="match status" value="1"/>
</dbReference>
<evidence type="ECO:0000313" key="14">
    <source>
        <dbReference type="Proteomes" id="UP000314986"/>
    </source>
</evidence>
<evidence type="ECO:0000256" key="5">
    <source>
        <dbReference type="ARBA" id="ARBA00022674"/>
    </source>
</evidence>
<keyword evidence="2 11" id="KW-0217">Developmental protein</keyword>
<dbReference type="AlphaFoldDB" id="K4FYM7"/>
<comment type="subcellular location">
    <subcellularLocation>
        <location evidence="11">Secreted</location>
    </subcellularLocation>
    <subcellularLocation>
        <location evidence="11">Cytoplasm</location>
    </subcellularLocation>
    <subcellularLocation>
        <location evidence="11">Cytoplasm</location>
        <location evidence="11">Cell cortex</location>
    </subcellularLocation>
    <subcellularLocation>
        <location evidence="11">Cytoplasm</location>
        <location evidence="11">Cytosol</location>
    </subcellularLocation>
    <subcellularLocation>
        <location evidence="11">Nucleus</location>
    </subcellularLocation>
</comment>
<keyword evidence="5 11" id="KW-0358">Heparin-binding</keyword>
<dbReference type="FunFam" id="2.80.10.50:FF:000020">
    <property type="entry name" value="Fibroblast growth factor 1"/>
    <property type="match status" value="1"/>
</dbReference>
<dbReference type="GeneID" id="103184127"/>
<dbReference type="CTD" id="2246"/>
<protein>
    <recommendedName>
        <fullName evidence="10 11">Multifunctional fusion protein</fullName>
    </recommendedName>
    <domain>
        <recommendedName>
            <fullName evidence="11">Fibroblast growth factor 1</fullName>
        </recommendedName>
        <alternativeName>
            <fullName evidence="11">Acidic fibroblast growth factor</fullName>
        </alternativeName>
        <alternativeName>
            <fullName evidence="11">Heparin-binding growth factor 1</fullName>
        </alternativeName>
    </domain>
    <domain>
        <recommendedName>
            <fullName evidence="10">Fibroblast growth factor</fullName>
            <shortName evidence="10">FGF</shortName>
        </recommendedName>
    </domain>
</protein>
<proteinExistence type="evidence at transcript level"/>
<dbReference type="PRINTS" id="PR00262">
    <property type="entry name" value="IL1HBGF"/>
</dbReference>
<dbReference type="GO" id="GO:0005938">
    <property type="term" value="C:cell cortex"/>
    <property type="evidence" value="ECO:0007669"/>
    <property type="project" value="UniProtKB-SubCell"/>
</dbReference>
<evidence type="ECO:0000256" key="11">
    <source>
        <dbReference type="RuleBase" id="RU364136"/>
    </source>
</evidence>
<dbReference type="RefSeq" id="NP_001279975.1">
    <property type="nucleotide sequence ID" value="NM_001293046.1"/>
</dbReference>
<dbReference type="GO" id="GO:0051781">
    <property type="term" value="P:positive regulation of cell division"/>
    <property type="evidence" value="ECO:0007669"/>
    <property type="project" value="UniProtKB-KW"/>
</dbReference>
<evidence type="ECO:0000256" key="6">
    <source>
        <dbReference type="ARBA" id="ARBA00022782"/>
    </source>
</evidence>
<sequence length="152" mass="16990">MAVTTLADLSGSLNHLPGCHNDPKLLYCENGGYFIRILPDGTVEGTRDRSDMYIQLQLQAVSVGVVVIEGIRAKRYLAMNEKGQLHSLPSLTNECLFMESLEENSFNTYKSKEYADRNWYVAIRKNGAAKPGQKTGHHQKAILFLPMQVTSD</sequence>
<dbReference type="GeneTree" id="ENSGT00940000160557"/>
<evidence type="ECO:0000256" key="8">
    <source>
        <dbReference type="ARBA" id="ARBA00023242"/>
    </source>
</evidence>
<accession>K4FYM7</accession>
<dbReference type="Gene3D" id="2.80.10.50">
    <property type="match status" value="1"/>
</dbReference>
<evidence type="ECO:0000313" key="13">
    <source>
        <dbReference type="Ensembl" id="ENSCMIP00000000508.1"/>
    </source>
</evidence>
<dbReference type="Proteomes" id="UP000314986">
    <property type="component" value="Unassembled WGS sequence"/>
</dbReference>
<evidence type="ECO:0000256" key="9">
    <source>
        <dbReference type="ARBA" id="ARBA00023246"/>
    </source>
</evidence>
<keyword evidence="9 11" id="KW-0497">Mitogen</keyword>
<reference evidence="12" key="3">
    <citation type="journal article" date="2012" name="PLoS ONE">
        <title>Sequencing and Analysis of Full-Length cDNAs, 5'-ESTs and 3'-ESTs from a Cartilaginous Fish, the Elephant Shark (Callorhinchus milii).</title>
        <authorList>
            <person name="Tan Y.Y."/>
            <person name="Kodzius R."/>
            <person name="Tay B.H."/>
            <person name="Tay A."/>
            <person name="Brenner S."/>
            <person name="Venkatesh B."/>
        </authorList>
    </citation>
    <scope>NUCLEOTIDE SEQUENCE</scope>
    <source>
        <tissue evidence="12">Spleen</tissue>
    </source>
</reference>
<comment type="similarity">
    <text evidence="1 10">Belongs to the heparin-binding growth factors family.</text>
</comment>
<keyword evidence="8 11" id="KW-0539">Nucleus</keyword>
<evidence type="ECO:0000256" key="4">
    <source>
        <dbReference type="ARBA" id="ARBA00022657"/>
    </source>
</evidence>
<dbReference type="RefSeq" id="XP_007900180.1">
    <property type="nucleotide sequence ID" value="XM_007901989.2"/>
</dbReference>
<name>K4FYM7_CALMI</name>
<keyword evidence="14" id="KW-1185">Reference proteome</keyword>